<dbReference type="Gene3D" id="2.130.10.10">
    <property type="entry name" value="YVTN repeat-like/Quinoprotein amine dehydrogenase"/>
    <property type="match status" value="1"/>
</dbReference>
<accession>A0A1Y1U7B9</accession>
<dbReference type="InterPro" id="IPR011047">
    <property type="entry name" value="Quinoprotein_ADH-like_sf"/>
</dbReference>
<dbReference type="PANTHER" id="PTHR43991:SF9">
    <property type="entry name" value="DUF2415 DOMAIN-CONTAINING PROTEIN"/>
    <property type="match status" value="1"/>
</dbReference>
<feature type="compositionally biased region" description="Polar residues" evidence="3">
    <location>
        <begin position="219"/>
        <end position="230"/>
    </location>
</feature>
<dbReference type="InterPro" id="IPR001680">
    <property type="entry name" value="WD40_rpt"/>
</dbReference>
<evidence type="ECO:0000313" key="6">
    <source>
        <dbReference type="Proteomes" id="UP000193218"/>
    </source>
</evidence>
<dbReference type="EMBL" id="NBSH01000021">
    <property type="protein sequence ID" value="ORX33426.1"/>
    <property type="molecule type" value="Genomic_DNA"/>
</dbReference>
<dbReference type="RefSeq" id="XP_021867761.1">
    <property type="nucleotide sequence ID" value="XM_022017278.1"/>
</dbReference>
<dbReference type="SMART" id="SM00320">
    <property type="entry name" value="WD40"/>
    <property type="match status" value="3"/>
</dbReference>
<keyword evidence="2" id="KW-0175">Coiled coil</keyword>
<protein>
    <recommendedName>
        <fullName evidence="4">DUF2415 domain-containing protein</fullName>
    </recommendedName>
</protein>
<evidence type="ECO:0000256" key="3">
    <source>
        <dbReference type="SAM" id="MobiDB-lite"/>
    </source>
</evidence>
<dbReference type="AlphaFoldDB" id="A0A1Y1U7B9"/>
<feature type="region of interest" description="Disordered" evidence="3">
    <location>
        <begin position="295"/>
        <end position="322"/>
    </location>
</feature>
<keyword evidence="6" id="KW-1185">Reference proteome</keyword>
<dbReference type="InterPro" id="IPR015943">
    <property type="entry name" value="WD40/YVTN_repeat-like_dom_sf"/>
</dbReference>
<feature type="coiled-coil region" evidence="2">
    <location>
        <begin position="442"/>
        <end position="469"/>
    </location>
</feature>
<dbReference type="SUPFAM" id="SSF50998">
    <property type="entry name" value="Quinoprotein alcohol dehydrogenase-like"/>
    <property type="match status" value="1"/>
</dbReference>
<feature type="region of interest" description="Disordered" evidence="3">
    <location>
        <begin position="59"/>
        <end position="78"/>
    </location>
</feature>
<feature type="region of interest" description="Disordered" evidence="3">
    <location>
        <begin position="209"/>
        <end position="274"/>
    </location>
</feature>
<dbReference type="OrthoDB" id="64353at2759"/>
<feature type="repeat" description="WD" evidence="1">
    <location>
        <begin position="574"/>
        <end position="615"/>
    </location>
</feature>
<sequence length="784" mass="85883">MARDPPPIVSSSELRDLSLEPTDVRPAHISIIHPQLRDLVLPLDRAHVLYPRGTIIEEQRWSPPEDNEPGPSKGVRNGTTRTFARLTFTPNCLTATGPIMACGGQHGELYMTNLPSRTASTASLNARFPSTPPPIRPFFISVVLPTMSINNSMIILPGWPAEWHRKERERKASFLRRHGPVDEEEESEEESYAPVDTFAEEDIDEEAMDMDDDEESHLESGSSSFATYPNTVPFLNPPRLPHLSPTTNSMDIPGSSRRAASFSTGYRPGRGSRASFLSSVERPGVPGIQYVSSRSPSFISSTGAGRRLSMASGKTTSSREQNRPMAIDEPRLLISNNDQTVKMFSLPTTEKTNSRSALTAAPQLSSLPAGQYVRSAQIPVTSAMRRTVSGNETGRNQEHAPFVHLPRLHAPVAPPRPRFGSSIGWDSISANEGLRRTQDYDSAELQREIERARAHLQLERESRRQTREEFERVVGMRVGLGSGAATSYISSSRPGHRSPGEDDWRARPVAVADRSGETEERKLAKIGGARLKCAVNHSSISPDLKTMVSVGDSSEVFLFEVIDGGREFKRIGTYNAATDSGFSTSWSKDGRKFAVASQDGQVTVWDHRSSKPLATFFTSHSSSTGSLPYSWDQTGSDNAAVTAEQLDLRYQANHTNVMLVDPVTGAPSTGASTSGREAARVVKFSPEGSCRDLMVFSEENSNIHIVDARTFHTHVVVPVPWRPASSATDTQRTDRKGVENGVTGIAGIAFDPSGDWLYSGTERTVVEWDMRRLGGGESATWQVA</sequence>
<feature type="compositionally biased region" description="Polar residues" evidence="3">
    <location>
        <begin position="484"/>
        <end position="493"/>
    </location>
</feature>
<gene>
    <name evidence="5" type="ORF">BD324DRAFT_639736</name>
</gene>
<dbReference type="InParanoid" id="A0A1Y1U7B9"/>
<name>A0A1Y1U7B9_9TREE</name>
<feature type="domain" description="DUF2415" evidence="4">
    <location>
        <begin position="677"/>
        <end position="718"/>
    </location>
</feature>
<reference evidence="5 6" key="1">
    <citation type="submission" date="2017-03" db="EMBL/GenBank/DDBJ databases">
        <title>Widespread Adenine N6-methylation of Active Genes in Fungi.</title>
        <authorList>
            <consortium name="DOE Joint Genome Institute"/>
            <person name="Mondo S.J."/>
            <person name="Dannebaum R.O."/>
            <person name="Kuo R.C."/>
            <person name="Louie K.B."/>
            <person name="Bewick A.J."/>
            <person name="Labutti K."/>
            <person name="Haridas S."/>
            <person name="Kuo A."/>
            <person name="Salamov A."/>
            <person name="Ahrendt S.R."/>
            <person name="Lau R."/>
            <person name="Bowen B.P."/>
            <person name="Lipzen A."/>
            <person name="Sullivan W."/>
            <person name="Andreopoulos W.B."/>
            <person name="Clum A."/>
            <person name="Lindquist E."/>
            <person name="Daum C."/>
            <person name="Northen T.R."/>
            <person name="Ramamoorthy G."/>
            <person name="Schmitz R.J."/>
            <person name="Gryganskyi A."/>
            <person name="Culley D."/>
            <person name="Magnuson J."/>
            <person name="James T.Y."/>
            <person name="O'Malley M.A."/>
            <person name="Stajich J.E."/>
            <person name="Spatafora J.W."/>
            <person name="Visel A."/>
            <person name="Grigoriev I.V."/>
        </authorList>
    </citation>
    <scope>NUCLEOTIDE SEQUENCE [LARGE SCALE GENOMIC DNA]</scope>
    <source>
        <strain evidence="5 6">NRRL Y-17943</strain>
    </source>
</reference>
<dbReference type="PANTHER" id="PTHR43991">
    <property type="entry name" value="WD REPEAT PROTEIN (AFU_ORTHOLOGUE AFUA_8G05640)-RELATED"/>
    <property type="match status" value="1"/>
</dbReference>
<feature type="compositionally biased region" description="Acidic residues" evidence="3">
    <location>
        <begin position="182"/>
        <end position="191"/>
    </location>
</feature>
<dbReference type="Pfam" id="PF10313">
    <property type="entry name" value="DUF2415"/>
    <property type="match status" value="1"/>
</dbReference>
<evidence type="ECO:0000256" key="2">
    <source>
        <dbReference type="SAM" id="Coils"/>
    </source>
</evidence>
<organism evidence="5 6">
    <name type="scientific">Kockovaella imperatae</name>
    <dbReference type="NCBI Taxonomy" id="4999"/>
    <lineage>
        <taxon>Eukaryota</taxon>
        <taxon>Fungi</taxon>
        <taxon>Dikarya</taxon>
        <taxon>Basidiomycota</taxon>
        <taxon>Agaricomycotina</taxon>
        <taxon>Tremellomycetes</taxon>
        <taxon>Tremellales</taxon>
        <taxon>Cuniculitremaceae</taxon>
        <taxon>Kockovaella</taxon>
    </lineage>
</organism>
<dbReference type="Proteomes" id="UP000193218">
    <property type="component" value="Unassembled WGS sequence"/>
</dbReference>
<dbReference type="STRING" id="4999.A0A1Y1U7B9"/>
<keyword evidence="1" id="KW-0853">WD repeat</keyword>
<proteinExistence type="predicted"/>
<dbReference type="Pfam" id="PF00400">
    <property type="entry name" value="WD40"/>
    <property type="match status" value="2"/>
</dbReference>
<evidence type="ECO:0000313" key="5">
    <source>
        <dbReference type="EMBL" id="ORX33426.1"/>
    </source>
</evidence>
<dbReference type="GeneID" id="33559087"/>
<evidence type="ECO:0000259" key="4">
    <source>
        <dbReference type="Pfam" id="PF10313"/>
    </source>
</evidence>
<dbReference type="PROSITE" id="PS50082">
    <property type="entry name" value="WD_REPEATS_2"/>
    <property type="match status" value="1"/>
</dbReference>
<evidence type="ECO:0000256" key="1">
    <source>
        <dbReference type="PROSITE-ProRule" id="PRU00221"/>
    </source>
</evidence>
<dbReference type="InterPro" id="IPR019417">
    <property type="entry name" value="DUF2415"/>
</dbReference>
<feature type="region of interest" description="Disordered" evidence="3">
    <location>
        <begin position="174"/>
        <end position="197"/>
    </location>
</feature>
<comment type="caution">
    <text evidence="5">The sequence shown here is derived from an EMBL/GenBank/DDBJ whole genome shotgun (WGS) entry which is preliminary data.</text>
</comment>
<feature type="region of interest" description="Disordered" evidence="3">
    <location>
        <begin position="484"/>
        <end position="516"/>
    </location>
</feature>